<protein>
    <submittedName>
        <fullName evidence="2">Uncharacterized protein</fullName>
    </submittedName>
</protein>
<keyword evidence="1" id="KW-0732">Signal</keyword>
<evidence type="ECO:0000256" key="1">
    <source>
        <dbReference type="SAM" id="SignalP"/>
    </source>
</evidence>
<dbReference type="Proteomes" id="UP000516018">
    <property type="component" value="Chromosome"/>
</dbReference>
<feature type="chain" id="PRO_5028879442" evidence="1">
    <location>
        <begin position="20"/>
        <end position="151"/>
    </location>
</feature>
<proteinExistence type="predicted"/>
<sequence length="151" mass="16264">MRKILAALLLSVVSLSSNAHELPSALGDSVQVSSNGGSTTVEYCPDNTCEVFTLSGASASLPIQDFAFVYLFGVSEYIYLEPFQSNESSPAVQAVLARYRSDCPQQSARTAARCIVSLLAKRHAIQASFVRYDEGERNVVPISPAGYRHGT</sequence>
<dbReference type="AlphaFoldDB" id="A0A7H0FVX5"/>
<name>A0A7H0FVX5_9GAMM</name>
<dbReference type="RefSeq" id="WP_187711634.1">
    <property type="nucleotide sequence ID" value="NZ_CP060820.1"/>
</dbReference>
<feature type="signal peptide" evidence="1">
    <location>
        <begin position="1"/>
        <end position="19"/>
    </location>
</feature>
<dbReference type="EMBL" id="CP060820">
    <property type="protein sequence ID" value="QNP40191.1"/>
    <property type="molecule type" value="Genomic_DNA"/>
</dbReference>
<reference evidence="2 3" key="1">
    <citation type="submission" date="2020-08" db="EMBL/GenBank/DDBJ databases">
        <title>Lysobacter sp. II4 sp. nov., isolated from soil.</title>
        <authorList>
            <person name="Woo C.Y."/>
            <person name="Kim J."/>
        </authorList>
    </citation>
    <scope>NUCLEOTIDE SEQUENCE [LARGE SCALE GENOMIC DNA]</scope>
    <source>
        <strain evidence="2 3">II4</strain>
    </source>
</reference>
<accession>A0A7H0FVX5</accession>
<gene>
    <name evidence="2" type="ORF">H8B22_11935</name>
</gene>
<dbReference type="KEGG" id="lsx:H8B22_11935"/>
<keyword evidence="3" id="KW-1185">Reference proteome</keyword>
<evidence type="ECO:0000313" key="2">
    <source>
        <dbReference type="EMBL" id="QNP40191.1"/>
    </source>
</evidence>
<evidence type="ECO:0000313" key="3">
    <source>
        <dbReference type="Proteomes" id="UP000516018"/>
    </source>
</evidence>
<organism evidence="2 3">
    <name type="scientific">Agrilutibacter terrestris</name>
    <dbReference type="NCBI Taxonomy" id="2865112"/>
    <lineage>
        <taxon>Bacteria</taxon>
        <taxon>Pseudomonadati</taxon>
        <taxon>Pseudomonadota</taxon>
        <taxon>Gammaproteobacteria</taxon>
        <taxon>Lysobacterales</taxon>
        <taxon>Lysobacteraceae</taxon>
        <taxon>Agrilutibacter</taxon>
    </lineage>
</organism>